<accession>A0A8B4BU54</accession>
<gene>
    <name evidence="1" type="ORF">SAMN02745208_01590</name>
</gene>
<dbReference type="AlphaFoldDB" id="A0A8B4BU54"/>
<dbReference type="EMBL" id="FQUB01000027">
    <property type="protein sequence ID" value="SHF21553.1"/>
    <property type="molecule type" value="Genomic_DNA"/>
</dbReference>
<name>A0A8B4BU54_HEYCO</name>
<evidence type="ECO:0000313" key="2">
    <source>
        <dbReference type="Proteomes" id="UP000184029"/>
    </source>
</evidence>
<dbReference type="Proteomes" id="UP000184029">
    <property type="component" value="Unassembled WGS sequence"/>
</dbReference>
<keyword evidence="1" id="KW-0167">Capsid protein</keyword>
<reference evidence="1 2" key="1">
    <citation type="submission" date="2016-11" db="EMBL/GenBank/DDBJ databases">
        <authorList>
            <person name="Varghese N."/>
            <person name="Submissions S."/>
        </authorList>
    </citation>
    <scope>NUCLEOTIDE SEQUENCE [LARGE SCALE GENOMIC DNA]</scope>
    <source>
        <strain evidence="1 2">DSM 1</strain>
    </source>
</reference>
<dbReference type="KEGG" id="bcoa:BF29_977"/>
<sequence>MDQTLGVHETLDMHEILMFKNICLTKSATMSAIAVSMRTWAKAKQKTIQSGERLPQLNGFHTSNILFKPV</sequence>
<organism evidence="1 2">
    <name type="scientific">Heyndrickxia coagulans DSM 1 = ATCC 7050</name>
    <dbReference type="NCBI Taxonomy" id="1121088"/>
    <lineage>
        <taxon>Bacteria</taxon>
        <taxon>Bacillati</taxon>
        <taxon>Bacillota</taxon>
        <taxon>Bacilli</taxon>
        <taxon>Bacillales</taxon>
        <taxon>Bacillaceae</taxon>
        <taxon>Heyndrickxia</taxon>
    </lineage>
</organism>
<proteinExistence type="predicted"/>
<protein>
    <submittedName>
        <fullName evidence="1">Similar to spore coat protein</fullName>
    </submittedName>
</protein>
<keyword evidence="1" id="KW-0946">Virion</keyword>
<evidence type="ECO:0000313" key="1">
    <source>
        <dbReference type="EMBL" id="SHF21553.1"/>
    </source>
</evidence>
<comment type="caution">
    <text evidence="1">The sequence shown here is derived from an EMBL/GenBank/DDBJ whole genome shotgun (WGS) entry which is preliminary data.</text>
</comment>